<organism evidence="1 2">
    <name type="scientific">Saponaria officinalis</name>
    <name type="common">Common soapwort</name>
    <name type="synonym">Lychnis saponaria</name>
    <dbReference type="NCBI Taxonomy" id="3572"/>
    <lineage>
        <taxon>Eukaryota</taxon>
        <taxon>Viridiplantae</taxon>
        <taxon>Streptophyta</taxon>
        <taxon>Embryophyta</taxon>
        <taxon>Tracheophyta</taxon>
        <taxon>Spermatophyta</taxon>
        <taxon>Magnoliopsida</taxon>
        <taxon>eudicotyledons</taxon>
        <taxon>Gunneridae</taxon>
        <taxon>Pentapetalae</taxon>
        <taxon>Caryophyllales</taxon>
        <taxon>Caryophyllaceae</taxon>
        <taxon>Caryophylleae</taxon>
        <taxon>Saponaria</taxon>
    </lineage>
</organism>
<gene>
    <name evidence="1" type="ORF">RND81_13G119100</name>
</gene>
<evidence type="ECO:0000313" key="1">
    <source>
        <dbReference type="EMBL" id="KAK9669250.1"/>
    </source>
</evidence>
<keyword evidence="2" id="KW-1185">Reference proteome</keyword>
<dbReference type="SUPFAM" id="SSF51445">
    <property type="entry name" value="(Trans)glycosidases"/>
    <property type="match status" value="1"/>
</dbReference>
<evidence type="ECO:0000313" key="2">
    <source>
        <dbReference type="Proteomes" id="UP001443914"/>
    </source>
</evidence>
<comment type="caution">
    <text evidence="1">The sequence shown here is derived from an EMBL/GenBank/DDBJ whole genome shotgun (WGS) entry which is preliminary data.</text>
</comment>
<dbReference type="EMBL" id="JBDFQZ010000013">
    <property type="protein sequence ID" value="KAK9669250.1"/>
    <property type="molecule type" value="Genomic_DNA"/>
</dbReference>
<dbReference type="AlphaFoldDB" id="A0AAW1GYV6"/>
<reference evidence="1 2" key="1">
    <citation type="submission" date="2024-03" db="EMBL/GenBank/DDBJ databases">
        <title>WGS assembly of Saponaria officinalis var. Norfolk2.</title>
        <authorList>
            <person name="Jenkins J."/>
            <person name="Shu S."/>
            <person name="Grimwood J."/>
            <person name="Barry K."/>
            <person name="Goodstein D."/>
            <person name="Schmutz J."/>
            <person name="Leebens-Mack J."/>
            <person name="Osbourn A."/>
        </authorList>
    </citation>
    <scope>NUCLEOTIDE SEQUENCE [LARGE SCALE GENOMIC DNA]</scope>
    <source>
        <strain evidence="2">cv. Norfolk2</strain>
        <strain evidence="1">JIC</strain>
        <tissue evidence="1">Leaf</tissue>
    </source>
</reference>
<name>A0AAW1GYV6_SAPOF</name>
<protein>
    <submittedName>
        <fullName evidence="1">Uncharacterized protein</fullName>
    </submittedName>
</protein>
<dbReference type="Proteomes" id="UP001443914">
    <property type="component" value="Unassembled WGS sequence"/>
</dbReference>
<dbReference type="PANTHER" id="PTHR31776">
    <property type="entry name" value="ALPHA-L-ARABINOFURANOSIDASE 1"/>
    <property type="match status" value="1"/>
</dbReference>
<proteinExistence type="predicted"/>
<dbReference type="EMBL" id="JBDFQZ010000013">
    <property type="protein sequence ID" value="KAK9669247.1"/>
    <property type="molecule type" value="Genomic_DNA"/>
</dbReference>
<sequence>MADCCAYSSNELVAEKVKKWTKMETTLTATGSDSKARLQLTTTQNGTIWLDQVFVMPTDTYKGHGFRKDLMKKLLNLKPRFLRFPGGCYMSVRFRNSIPETWG</sequence>
<dbReference type="GO" id="GO:0046556">
    <property type="term" value="F:alpha-L-arabinofuranosidase activity"/>
    <property type="evidence" value="ECO:0007669"/>
    <property type="project" value="TreeGrafter"/>
</dbReference>
<dbReference type="Gene3D" id="3.20.20.80">
    <property type="entry name" value="Glycosidases"/>
    <property type="match status" value="1"/>
</dbReference>
<accession>A0AAW1GYV6</accession>
<dbReference type="InterPro" id="IPR017853">
    <property type="entry name" value="GH"/>
</dbReference>
<dbReference type="PANTHER" id="PTHR31776:SF0">
    <property type="entry name" value="ALPHA-L-ARABINOFURANOSIDASE 1"/>
    <property type="match status" value="1"/>
</dbReference>
<dbReference type="InterPro" id="IPR051563">
    <property type="entry name" value="Glycosyl_Hydrolase_51"/>
</dbReference>